<feature type="compositionally biased region" description="Polar residues" evidence="6">
    <location>
        <begin position="467"/>
        <end position="477"/>
    </location>
</feature>
<gene>
    <name evidence="7" type="primary">UL6</name>
</gene>
<dbReference type="EMBL" id="MH939248">
    <property type="protein sequence ID" value="QEY02225.1"/>
    <property type="molecule type" value="Genomic_DNA"/>
</dbReference>
<keyword evidence="3" id="KW-0946">Virion</keyword>
<dbReference type="GO" id="GO:0044423">
    <property type="term" value="C:virion component"/>
    <property type="evidence" value="ECO:0007669"/>
    <property type="project" value="UniProtKB-KW"/>
</dbReference>
<feature type="coiled-coil region" evidence="5">
    <location>
        <begin position="511"/>
        <end position="538"/>
    </location>
</feature>
<proteinExistence type="inferred from homology"/>
<name>A0A1P7TZM1_9ALPH</name>
<keyword evidence="2" id="KW-1188">Viral release from host cell</keyword>
<dbReference type="HAMAP" id="MF_04012">
    <property type="entry name" value="HSV_PORTL"/>
    <property type="match status" value="1"/>
</dbReference>
<evidence type="ECO:0000256" key="5">
    <source>
        <dbReference type="SAM" id="Coils"/>
    </source>
</evidence>
<reference evidence="7 9" key="1">
    <citation type="journal article" date="2001" name="Curr. Top. Microbiol. Immunol.">
        <title>A complete genomic DNA sequence of Marek's disease virus type 2, strain HPRS24.</title>
        <authorList>
            <person name="Izumiya Y."/>
            <person name="Jang H.K."/>
            <person name="Ono M."/>
            <person name="Mikami T."/>
        </authorList>
    </citation>
    <scope>NUCLEOTIDE SEQUENCE [LARGE SCALE GENOMIC DNA]</scope>
    <source>
        <strain evidence="7">HPRS24</strain>
    </source>
</reference>
<reference evidence="8" key="2">
    <citation type="submission" date="2018-09" db="EMBL/GenBank/DDBJ databases">
        <title>Genomic sequence analysis of Gallid alphaherpesvirus 3 strain 301B/1.</title>
        <authorList>
            <person name="Kim T."/>
            <person name="Volkening J.D."/>
            <person name="Spatz S.J."/>
        </authorList>
    </citation>
    <scope>NUCLEOTIDE SEQUENCE</scope>
    <source>
        <strain evidence="8">301B/1</strain>
    </source>
</reference>
<keyword evidence="5" id="KW-0175">Coiled coil</keyword>
<evidence type="ECO:0000313" key="7">
    <source>
        <dbReference type="EMBL" id="BAB16514.1"/>
    </source>
</evidence>
<feature type="compositionally biased region" description="Basic residues" evidence="6">
    <location>
        <begin position="737"/>
        <end position="760"/>
    </location>
</feature>
<feature type="region of interest" description="Disordered" evidence="6">
    <location>
        <begin position="737"/>
        <end position="788"/>
    </location>
</feature>
<dbReference type="GO" id="GO:0051276">
    <property type="term" value="P:chromosome organization"/>
    <property type="evidence" value="ECO:0007669"/>
    <property type="project" value="InterPro"/>
</dbReference>
<dbReference type="Proteomes" id="UP000181057">
    <property type="component" value="Segment"/>
</dbReference>
<evidence type="ECO:0000256" key="4">
    <source>
        <dbReference type="ARBA" id="ARBA00023219"/>
    </source>
</evidence>
<feature type="region of interest" description="Disordered" evidence="6">
    <location>
        <begin position="450"/>
        <end position="477"/>
    </location>
</feature>
<evidence type="ECO:0000256" key="2">
    <source>
        <dbReference type="ARBA" id="ARBA00022612"/>
    </source>
</evidence>
<evidence type="ECO:0000313" key="8">
    <source>
        <dbReference type="EMBL" id="QEY02225.1"/>
    </source>
</evidence>
<evidence type="ECO:0000256" key="3">
    <source>
        <dbReference type="ARBA" id="ARBA00022844"/>
    </source>
</evidence>
<organism evidence="7 9">
    <name type="scientific">Gallid alphaherpesvirus 3</name>
    <dbReference type="NCBI Taxonomy" id="35250"/>
    <lineage>
        <taxon>Viruses</taxon>
        <taxon>Duplodnaviria</taxon>
        <taxon>Heunggongvirae</taxon>
        <taxon>Peploviricota</taxon>
        <taxon>Herviviricetes</taxon>
        <taxon>Herpesvirales</taxon>
        <taxon>Orthoherpesviridae</taxon>
        <taxon>Alphaherpesvirinae</taxon>
        <taxon>Mardivirus</taxon>
        <taxon>Mardivirus gallidalpha3</taxon>
    </lineage>
</organism>
<sequence>MIVCIPCIAVKFRYVASLKKSFSRDIVGLGEDGSDESTYLLGSGLACCLFPMESSDVRAARSPALKQIRRPQLQSVTRQWKLSSDGDSQQSLEQDWIIIHPTRQTRMFKEVLTGQLGYTDGQGIYNSVRSTEAAIRQIQSTILTLSLDAVRYDDLKEDWSKHMDRRGMSAKEIAKKYGVHSEAEAVRMAKGVFSTWRKTLQMTLIELVRHATDCFAAAEKTTSCFSKYIDWICCLGIVPVVRSERSMQASRPDSNCRDRATIRPNWVFSDATAKLLVADSVMARAQQIADYLTASMQALTVIEYDRAQIEYNFLKRELRVKDVLSGERGECIVIWRPVMNDGGVIFDSPMQRIYKEMIECHDLRMHAALCRLVNTAPIKVLIGKRDEDSKSMAGAQRAIDKVLGDQTETAASSAASRLVKLIIGLKGMRHVGDITDRVRDYLEETGGHLLDASPVDTSQPGFGRANRPQSSTISDGTCSNTARLRDAFHASVVTSINEMLEGYINKLFHTVEGLKAANKDLSAKLSSKEIELDRIRTEALISERARADASCDPHCNPTMETLVRELKHDVIDVTNAMEDESYIANSFQSQYIPSYDGDLKRLSNIWEQEMLRCFKMTRITSNQGREVSISYSNSAITLLLAPYFFSVLQIYDIGAMVTSQDVYKSEEELCNSVLEKTRLCTYLDDLALVFEADVKRAVAKYSLRAGNAEIDLAPEEFSYGSHGSKCETRFSSARHERHVGRSSFKHAKWRSRPKRDRRRTNLATDGADDDGDPRDSRRSYSIHGRLRE</sequence>
<evidence type="ECO:0000256" key="6">
    <source>
        <dbReference type="SAM" id="MobiDB-lite"/>
    </source>
</evidence>
<evidence type="ECO:0000256" key="1">
    <source>
        <dbReference type="ARBA" id="ARBA00022562"/>
    </source>
</evidence>
<keyword evidence="1" id="KW-1048">Host nucleus</keyword>
<evidence type="ECO:0000313" key="9">
    <source>
        <dbReference type="Proteomes" id="UP000181057"/>
    </source>
</evidence>
<dbReference type="Pfam" id="PF01763">
    <property type="entry name" value="Herpes_UL6"/>
    <property type="match status" value="1"/>
</dbReference>
<protein>
    <submittedName>
        <fullName evidence="7">UL6 protein</fullName>
    </submittedName>
    <submittedName>
        <fullName evidence="8">UL6-like protein</fullName>
    </submittedName>
</protein>
<dbReference type="EMBL" id="AB049735">
    <property type="protein sequence ID" value="BAB16514.1"/>
    <property type="molecule type" value="Genomic_DNA"/>
</dbReference>
<keyword evidence="4" id="KW-0231">Viral genome packaging</keyword>
<accession>A0A1P7TZM1</accession>
<dbReference type="InterPro" id="IPR002660">
    <property type="entry name" value="Herpes_Portal"/>
</dbReference>